<proteinExistence type="predicted"/>
<feature type="transmembrane region" description="Helical" evidence="1">
    <location>
        <begin position="6"/>
        <end position="24"/>
    </location>
</feature>
<evidence type="ECO:0000313" key="2">
    <source>
        <dbReference type="EMBL" id="KID58466.1"/>
    </source>
</evidence>
<dbReference type="AlphaFoldDB" id="A0A0C1QCV2"/>
<sequence>MSGTTMVFLIVLVSVGFGVISDLYSKYLHAKKQSGINKQESDQLKTEIAHLKDRVAVLEKIVTDEGYQVDKKIKSL</sequence>
<organism evidence="2 3">
    <name type="scientific">Pseudoalteromonas luteoviolacea</name>
    <dbReference type="NCBI Taxonomy" id="43657"/>
    <lineage>
        <taxon>Bacteria</taxon>
        <taxon>Pseudomonadati</taxon>
        <taxon>Pseudomonadota</taxon>
        <taxon>Gammaproteobacteria</taxon>
        <taxon>Alteromonadales</taxon>
        <taxon>Pseudoalteromonadaceae</taxon>
        <taxon>Pseudoalteromonas</taxon>
    </lineage>
</organism>
<evidence type="ECO:0000256" key="1">
    <source>
        <dbReference type="SAM" id="Phobius"/>
    </source>
</evidence>
<keyword evidence="1" id="KW-0472">Membrane</keyword>
<evidence type="ECO:0008006" key="4">
    <source>
        <dbReference type="Google" id="ProtNLM"/>
    </source>
</evidence>
<gene>
    <name evidence="2" type="ORF">JF50_07320</name>
</gene>
<accession>A0A0C1QCV2</accession>
<reference evidence="2 3" key="1">
    <citation type="submission" date="2014-12" db="EMBL/GenBank/DDBJ databases">
        <title>Draft Genome Sequence of Pseudoalteromonas luteoviolacea HI1.</title>
        <authorList>
            <person name="Asahina A.Y."/>
            <person name="Hadfield M.G."/>
        </authorList>
    </citation>
    <scope>NUCLEOTIDE SEQUENCE [LARGE SCALE GENOMIC DNA]</scope>
    <source>
        <strain evidence="2 3">HI1</strain>
    </source>
</reference>
<evidence type="ECO:0000313" key="3">
    <source>
        <dbReference type="Proteomes" id="UP000031327"/>
    </source>
</evidence>
<dbReference type="RefSeq" id="WP_039608755.1">
    <property type="nucleotide sequence ID" value="NZ_JWIC01000004.1"/>
</dbReference>
<keyword evidence="1" id="KW-1133">Transmembrane helix</keyword>
<dbReference type="OrthoDB" id="6268604at2"/>
<keyword evidence="1" id="KW-0812">Transmembrane</keyword>
<name>A0A0C1QCV2_9GAMM</name>
<protein>
    <recommendedName>
        <fullName evidence="4">Phage shock protein B</fullName>
    </recommendedName>
</protein>
<comment type="caution">
    <text evidence="2">The sequence shown here is derived from an EMBL/GenBank/DDBJ whole genome shotgun (WGS) entry which is preliminary data.</text>
</comment>
<dbReference type="Proteomes" id="UP000031327">
    <property type="component" value="Unassembled WGS sequence"/>
</dbReference>
<dbReference type="EMBL" id="JWIC01000004">
    <property type="protein sequence ID" value="KID58466.1"/>
    <property type="molecule type" value="Genomic_DNA"/>
</dbReference>